<keyword evidence="8" id="KW-1185">Reference proteome</keyword>
<organism evidence="7 8">
    <name type="scientific">Paenibacillus beijingensis</name>
    <dbReference type="NCBI Taxonomy" id="1126833"/>
    <lineage>
        <taxon>Bacteria</taxon>
        <taxon>Bacillati</taxon>
        <taxon>Bacillota</taxon>
        <taxon>Bacilli</taxon>
        <taxon>Bacillales</taxon>
        <taxon>Paenibacillaceae</taxon>
        <taxon>Paenibacillus</taxon>
    </lineage>
</organism>
<evidence type="ECO:0000256" key="3">
    <source>
        <dbReference type="ARBA" id="ARBA00022692"/>
    </source>
</evidence>
<feature type="transmembrane region" description="Helical" evidence="6">
    <location>
        <begin position="291"/>
        <end position="309"/>
    </location>
</feature>
<feature type="transmembrane region" description="Helical" evidence="6">
    <location>
        <begin position="405"/>
        <end position="424"/>
    </location>
</feature>
<evidence type="ECO:0000313" key="7">
    <source>
        <dbReference type="EMBL" id="AJY77366.1"/>
    </source>
</evidence>
<feature type="transmembrane region" description="Helical" evidence="6">
    <location>
        <begin position="113"/>
        <end position="135"/>
    </location>
</feature>
<dbReference type="Pfam" id="PF03169">
    <property type="entry name" value="OPT"/>
    <property type="match status" value="2"/>
</dbReference>
<dbReference type="PATRIC" id="fig|1126833.4.peg.5704"/>
<evidence type="ECO:0000256" key="1">
    <source>
        <dbReference type="ARBA" id="ARBA00004141"/>
    </source>
</evidence>
<feature type="transmembrane region" description="Helical" evidence="6">
    <location>
        <begin position="480"/>
        <end position="506"/>
    </location>
</feature>
<dbReference type="InterPro" id="IPR004813">
    <property type="entry name" value="OPT"/>
</dbReference>
<evidence type="ECO:0000256" key="6">
    <source>
        <dbReference type="SAM" id="Phobius"/>
    </source>
</evidence>
<reference evidence="8" key="2">
    <citation type="submission" date="2015-03" db="EMBL/GenBank/DDBJ databases">
        <title>Genome sequence of Paenibacillus beijingensis strain DSM 24997T.</title>
        <authorList>
            <person name="Kwak Y."/>
            <person name="Shin J.-H."/>
        </authorList>
    </citation>
    <scope>NUCLEOTIDE SEQUENCE [LARGE SCALE GENOMIC DNA]</scope>
    <source>
        <strain evidence="8">DSM 24997</strain>
    </source>
</reference>
<proteinExistence type="predicted"/>
<feature type="transmembrane region" description="Helical" evidence="6">
    <location>
        <begin position="339"/>
        <end position="358"/>
    </location>
</feature>
<name>A0A0D5NQ34_9BACL</name>
<reference evidence="7 8" key="1">
    <citation type="journal article" date="2015" name="J. Biotechnol.">
        <title>Complete genome sequence of Paenibacillus beijingensis 7188(T) (=DSM 24997(T)), a novel rhizobacterium from jujube garden soil.</title>
        <authorList>
            <person name="Kwak Y."/>
            <person name="Shin J.H."/>
        </authorList>
    </citation>
    <scope>NUCLEOTIDE SEQUENCE [LARGE SCALE GENOMIC DNA]</scope>
    <source>
        <strain evidence="7 8">DSM 24997</strain>
    </source>
</reference>
<dbReference type="OrthoDB" id="3500302at2"/>
<dbReference type="KEGG" id="pbj:VN24_25930"/>
<keyword evidence="2" id="KW-0813">Transport</keyword>
<feature type="transmembrane region" description="Helical" evidence="6">
    <location>
        <begin position="217"/>
        <end position="234"/>
    </location>
</feature>
<feature type="transmembrane region" description="Helical" evidence="6">
    <location>
        <begin position="20"/>
        <end position="41"/>
    </location>
</feature>
<sequence>MKLIEVKQITSKLSLSPLNLPFRPVITGIGIGTVLAVLNMFVFFKTGLGFGGSALVAIGALAILKQVHALNWRNAFITFSVASSGYFATAALDSGLLAVYLRTGTLPKWGTVFLLSEGSNVLGVFLGYMISSFFVHKWKLPYPTLKPAISVLESIEKPVPNLKYLLWSTGGSLTFVIIKNFIPDLLMLRIPGTPSFMSLEISPMLFGLGILIRQKAALWMFAGALYGAVVWLLQDGSPGSTFSMHMTGSWIMGAGVFIIAGTSAATLVKSRKMFAGFIGRCFVLIQRNRKLWVVVGGTFGVFLVIYGIIAGLNGILTIAGVLIVLAVSAMYFNQSGGQIGIAPLNPILFLSILILFFMHLQLNLIILTAATTACLACSSLYFSYSLKVAEGHEEIQKREILWSQLIGSSAGAIVAVVFIFLIAYQGHPGTDRMPVPTAASINYFMESIQNGFVYSGEMSGIIWGSLALGFLLTFTPAAPVSLGIGILLSPGSVTSIAVGGLVYFLIKKYKRDSPGKSLDALDKIAMGFIIGEGLSDLFVLIQQVMV</sequence>
<keyword evidence="3 6" id="KW-0812">Transmembrane</keyword>
<feature type="transmembrane region" description="Helical" evidence="6">
    <location>
        <begin position="194"/>
        <end position="212"/>
    </location>
</feature>
<dbReference type="STRING" id="1126833.VN24_25930"/>
<dbReference type="GO" id="GO:0016020">
    <property type="term" value="C:membrane"/>
    <property type="evidence" value="ECO:0007669"/>
    <property type="project" value="UniProtKB-SubCell"/>
</dbReference>
<feature type="transmembrane region" description="Helical" evidence="6">
    <location>
        <begin position="76"/>
        <end position="101"/>
    </location>
</feature>
<feature type="transmembrane region" description="Helical" evidence="6">
    <location>
        <begin position="47"/>
        <end position="64"/>
    </location>
</feature>
<evidence type="ECO:0000313" key="8">
    <source>
        <dbReference type="Proteomes" id="UP000032633"/>
    </source>
</evidence>
<evidence type="ECO:0008006" key="9">
    <source>
        <dbReference type="Google" id="ProtNLM"/>
    </source>
</evidence>
<keyword evidence="4 6" id="KW-1133">Transmembrane helix</keyword>
<evidence type="ECO:0000256" key="2">
    <source>
        <dbReference type="ARBA" id="ARBA00022448"/>
    </source>
</evidence>
<evidence type="ECO:0000256" key="4">
    <source>
        <dbReference type="ARBA" id="ARBA00022989"/>
    </source>
</evidence>
<dbReference type="RefSeq" id="WP_045672791.1">
    <property type="nucleotide sequence ID" value="NZ_CP011058.1"/>
</dbReference>
<protein>
    <recommendedName>
        <fullName evidence="9">Peptide transporter</fullName>
    </recommendedName>
</protein>
<dbReference type="Proteomes" id="UP000032633">
    <property type="component" value="Chromosome"/>
</dbReference>
<dbReference type="GO" id="GO:0035673">
    <property type="term" value="F:oligopeptide transmembrane transporter activity"/>
    <property type="evidence" value="ECO:0007669"/>
    <property type="project" value="InterPro"/>
</dbReference>
<dbReference type="EMBL" id="CP011058">
    <property type="protein sequence ID" value="AJY77366.1"/>
    <property type="molecule type" value="Genomic_DNA"/>
</dbReference>
<dbReference type="HOGENOM" id="CLU_498599_0_0_9"/>
<dbReference type="AlphaFoldDB" id="A0A0D5NQ34"/>
<feature type="transmembrane region" description="Helical" evidence="6">
    <location>
        <begin position="364"/>
        <end position="384"/>
    </location>
</feature>
<accession>A0A0D5NQ34</accession>
<feature type="transmembrane region" description="Helical" evidence="6">
    <location>
        <begin position="249"/>
        <end position="270"/>
    </location>
</feature>
<evidence type="ECO:0000256" key="5">
    <source>
        <dbReference type="ARBA" id="ARBA00023136"/>
    </source>
</evidence>
<gene>
    <name evidence="7" type="ORF">VN24_25930</name>
</gene>
<keyword evidence="5 6" id="KW-0472">Membrane</keyword>
<comment type="subcellular location">
    <subcellularLocation>
        <location evidence="1">Membrane</location>
        <topology evidence="1">Multi-pass membrane protein</topology>
    </subcellularLocation>
</comment>